<protein>
    <submittedName>
        <fullName evidence="1">Uncharacterized protein</fullName>
    </submittedName>
</protein>
<reference evidence="1 2" key="1">
    <citation type="submission" date="2024-04" db="EMBL/GenBank/DDBJ databases">
        <authorList>
            <consortium name="Molecular Ecology Group"/>
        </authorList>
    </citation>
    <scope>NUCLEOTIDE SEQUENCE [LARGE SCALE GENOMIC DNA]</scope>
</reference>
<accession>A0AAV2N1K3</accession>
<name>A0AAV2N1K3_9HYME</name>
<organism evidence="1 2">
    <name type="scientific">Lasius platythorax</name>
    <dbReference type="NCBI Taxonomy" id="488582"/>
    <lineage>
        <taxon>Eukaryota</taxon>
        <taxon>Metazoa</taxon>
        <taxon>Ecdysozoa</taxon>
        <taxon>Arthropoda</taxon>
        <taxon>Hexapoda</taxon>
        <taxon>Insecta</taxon>
        <taxon>Pterygota</taxon>
        <taxon>Neoptera</taxon>
        <taxon>Endopterygota</taxon>
        <taxon>Hymenoptera</taxon>
        <taxon>Apocrita</taxon>
        <taxon>Aculeata</taxon>
        <taxon>Formicoidea</taxon>
        <taxon>Formicidae</taxon>
        <taxon>Formicinae</taxon>
        <taxon>Lasius</taxon>
        <taxon>Lasius</taxon>
    </lineage>
</organism>
<dbReference type="Proteomes" id="UP001497644">
    <property type="component" value="Chromosome 1"/>
</dbReference>
<keyword evidence="2" id="KW-1185">Reference proteome</keyword>
<dbReference type="AlphaFoldDB" id="A0AAV2N1K3"/>
<dbReference type="EMBL" id="OZ034824">
    <property type="protein sequence ID" value="CAL1673420.1"/>
    <property type="molecule type" value="Genomic_DNA"/>
</dbReference>
<evidence type="ECO:0000313" key="1">
    <source>
        <dbReference type="EMBL" id="CAL1673420.1"/>
    </source>
</evidence>
<evidence type="ECO:0000313" key="2">
    <source>
        <dbReference type="Proteomes" id="UP001497644"/>
    </source>
</evidence>
<sequence length="71" mass="8296">MSWEPHNPFLPQRLRRALRDVSRGKACFITYRFFVVPSSATRISTNTNVSKQYRANRVSGPHHQEPEIQDI</sequence>
<gene>
    <name evidence="1" type="ORF">LPLAT_LOCUS322</name>
</gene>
<proteinExistence type="predicted"/>